<sequence>MIPSKSTRNSSRRSSILKPPKPRHPLQNLNFSSSSNENSPATTTKIKRRVSFAEKKHVKEFCNSLEQGTVWNNTYEENDLSNHKLPCSSNQKECEIESIFKENNFDNQENDAQSDYNKVMEENVNSKEDSLHVINIVKNVNCQDEMSMTEPLITLHDAIVQENKSISLTNSQLENDNHISKSIIVYEDCNRKLHEKMLKLSNHNDLNTKSVKKICTDLTKVVCNNICFDVNYIKDTATEKVPENVSMELTQIILPSENIQNMSMELTVPLLSVINDNINDAKMTTCENDRTKNFHNISMEMTTAVSMCNLQSNSNYCVSCNHNDNKTTFLNDVPMDITKTVCKCEHNIAKQDEETKLLNTSMEITSVVPANTHTKICTKEITDPNNPENSIKLSQCEYNIAKQDEKTKLLNTSMEITSVVPTNTHTKICTEDVTNLNNPENCTITKLSQCEYNIAKQDKKTKLLNTSMEVTSVVTANTHTKICTKEVTDPNNPENNIKLSQCEYNIAKQDEKTKLLNTSMEITSVVPANTHTKICTKEVTDPNNPENSIKLSQCEYNIAKQDEKTKLLNTSMEITSVVPANTHTKICTKEVTDPNNPENSTKLSQCEYNIAKQDEKTKLLNTSMEITSVVPANTHTKICTKEVTDPNNPENSIKLSQCEYNIAKQDEKTKLLNTSMEITSVVPANTHTKICTKEVTDPNNPENSTKLSQCEYNIAKQDEKTKLLNTSMEITSVVPANTHTKICTKEVTDPNNPENSIKLSQCEYNIAKQDEKTKLLNTSMEITSVVPANTHTKICTKEVTDPNNPENSTKLSQCEYNIAKQDEKTKLLNTSMEVTSVVPTNTHTKIHREDTTNLNSPENNIKKLRIDPVYETLANLSRTRMYSSESMEFTTDVTTSPKIRVSEHQNNLQTTIQNTSYTQSNSVSIFGSCNSHISSNKTITVQNNSTFTNILSHGVRDNSGKARVADCETNINENIATVTTQSQTEINSDTDSTKIRQSVLSNNIQNRNLADFTTCTDNVLKDITTTVTIPCILNSETVSDEKFIDKENNFSKRVGNVLDKSNLIKLQNSVNVTSSMVLHESVQQDIFVSGLKKNTEVPCTTCNSMSNDFFSTVNSKLNKDKDEHAQTITSHPRRTYTIQSLDSNHTFTISNKENTKVSQINDNNFGINNQGNNVLNSEKCLQKNENYNEECPINKSDIIFNENVEILESIKTPTFYCLDDLSDTEQSINVNCNQEINCFSKNRNDEHEDTSNLNDYQADVLDENVRKPCTFMIKCASSNSKLDQVQADEIQKLELLDVRNTNIRPQIIKCSSPIINDTEKLSQTFDVEENIQDLCLNNSNFENQNIQCLSNVRTMCENTLKVNDDDKSVDINRMEINKESYTNEKLEQSLKTHTCVEENVAIELNLFSVLMNELKDCTKSDEIIWEIYHENIEKNMFIAGFISCSLLVVIFIRDLCDVTNEEFIKDVKLISRLADDADVLMNIVHRVILEKLDVKKLLDLYKNREDILLMLDFISKEVKLAMDFMFELKCLNDLNLMEITRDRISFISQTRTGNIILEITIDIKPFDKIESRNISIHCLMGSVREEDVKKLIMNIKRDHKFLRKYINDVKDYIYLVEESVI</sequence>
<name>A0AAW0ZX80_9HYME</name>
<accession>A0AAW0ZX80</accession>
<proteinExistence type="predicted"/>
<gene>
    <name evidence="2" type="ORF">QLX08_005702</name>
</gene>
<comment type="caution">
    <text evidence="2">The sequence shown here is derived from an EMBL/GenBank/DDBJ whole genome shotgun (WGS) entry which is preliminary data.</text>
</comment>
<evidence type="ECO:0000313" key="3">
    <source>
        <dbReference type="Proteomes" id="UP001432146"/>
    </source>
</evidence>
<organism evidence="2 3">
    <name type="scientific">Tetragonisca angustula</name>
    <dbReference type="NCBI Taxonomy" id="166442"/>
    <lineage>
        <taxon>Eukaryota</taxon>
        <taxon>Metazoa</taxon>
        <taxon>Ecdysozoa</taxon>
        <taxon>Arthropoda</taxon>
        <taxon>Hexapoda</taxon>
        <taxon>Insecta</taxon>
        <taxon>Pterygota</taxon>
        <taxon>Neoptera</taxon>
        <taxon>Endopterygota</taxon>
        <taxon>Hymenoptera</taxon>
        <taxon>Apocrita</taxon>
        <taxon>Aculeata</taxon>
        <taxon>Apoidea</taxon>
        <taxon>Anthophila</taxon>
        <taxon>Apidae</taxon>
        <taxon>Tetragonisca</taxon>
    </lineage>
</organism>
<dbReference type="Proteomes" id="UP001432146">
    <property type="component" value="Unassembled WGS sequence"/>
</dbReference>
<evidence type="ECO:0000313" key="2">
    <source>
        <dbReference type="EMBL" id="KAK9302274.1"/>
    </source>
</evidence>
<feature type="compositionally biased region" description="Low complexity" evidence="1">
    <location>
        <begin position="28"/>
        <end position="39"/>
    </location>
</feature>
<protein>
    <submittedName>
        <fullName evidence="2">Uncharacterized protein</fullName>
    </submittedName>
</protein>
<evidence type="ECO:0000256" key="1">
    <source>
        <dbReference type="SAM" id="MobiDB-lite"/>
    </source>
</evidence>
<dbReference type="CDD" id="cd21853">
    <property type="entry name" value="KNL1_NTD"/>
    <property type="match status" value="1"/>
</dbReference>
<feature type="region of interest" description="Disordered" evidence="1">
    <location>
        <begin position="1"/>
        <end position="44"/>
    </location>
</feature>
<dbReference type="EMBL" id="JAWNGG020000098">
    <property type="protein sequence ID" value="KAK9302274.1"/>
    <property type="molecule type" value="Genomic_DNA"/>
</dbReference>
<reference evidence="2 3" key="1">
    <citation type="submission" date="2024-05" db="EMBL/GenBank/DDBJ databases">
        <title>The nuclear and mitochondrial genome assemblies of Tetragonisca angustula (Apidae: Meliponini), a tiny yet remarkable pollinator in the Neotropics.</title>
        <authorList>
            <person name="Ferrari R."/>
            <person name="Ricardo P.C."/>
            <person name="Dias F.C."/>
            <person name="Araujo N.S."/>
            <person name="Soares D.O."/>
            <person name="Zhou Q.-S."/>
            <person name="Zhu C.-D."/>
            <person name="Coutinho L."/>
            <person name="Airas M.C."/>
            <person name="Batista T.M."/>
        </authorList>
    </citation>
    <scope>NUCLEOTIDE SEQUENCE [LARGE SCALE GENOMIC DNA]</scope>
    <source>
        <strain evidence="2">ASF017062</strain>
        <tissue evidence="2">Abdomen</tissue>
    </source>
</reference>
<feature type="compositionally biased region" description="Low complexity" evidence="1">
    <location>
        <begin position="1"/>
        <end position="14"/>
    </location>
</feature>
<keyword evidence="3" id="KW-1185">Reference proteome</keyword>